<keyword evidence="4" id="KW-0391">Immunity</keyword>
<dbReference type="GO" id="GO:0008289">
    <property type="term" value="F:lipid binding"/>
    <property type="evidence" value="ECO:0007669"/>
    <property type="project" value="InterPro"/>
</dbReference>
<organism evidence="7 8">
    <name type="scientific">Petromyzon marinus</name>
    <name type="common">Sea lamprey</name>
    <dbReference type="NCBI Taxonomy" id="7757"/>
    <lineage>
        <taxon>Eukaryota</taxon>
        <taxon>Metazoa</taxon>
        <taxon>Chordata</taxon>
        <taxon>Craniata</taxon>
        <taxon>Vertebrata</taxon>
        <taxon>Cyclostomata</taxon>
        <taxon>Hyperoartia</taxon>
        <taxon>Petromyzontiformes</taxon>
        <taxon>Petromyzontidae</taxon>
        <taxon>Petromyzon</taxon>
    </lineage>
</organism>
<comment type="domain">
    <text evidence="4">The N- and C-terminal barrels adopt an identical fold despite having only 13% of conserved residues.</text>
</comment>
<dbReference type="InterPro" id="IPR032942">
    <property type="entry name" value="BPI/LBP/Plunc"/>
</dbReference>
<dbReference type="Proteomes" id="UP001318040">
    <property type="component" value="Chromosome 51"/>
</dbReference>
<keyword evidence="4" id="KW-0399">Innate immunity</keyword>
<feature type="domain" description="Lipid-binding serum glycoprotein N-terminal" evidence="5">
    <location>
        <begin position="52"/>
        <end position="276"/>
    </location>
</feature>
<name>A0AAJ7XDM4_PETMA</name>
<comment type="domain">
    <text evidence="4">The N-terminal region may be exposed to the interior of the granule, whereas the C-terminal portion may be embedded in the membrane. During phagocytosis and degranulation, proteases may be released and activated and cleave BPI at the junction of the N- and C-terminal portions of the molecule, providing controlled release of the N-terminal antibacterial fragment when bacteria are ingested.</text>
</comment>
<dbReference type="SMART" id="SM00329">
    <property type="entry name" value="BPI2"/>
    <property type="match status" value="1"/>
</dbReference>
<keyword evidence="4" id="KW-0044">Antibiotic</keyword>
<dbReference type="SUPFAM" id="SSF55394">
    <property type="entry name" value="Bactericidal permeability-increasing protein, BPI"/>
    <property type="match status" value="2"/>
</dbReference>
<dbReference type="Gene3D" id="3.15.20.10">
    <property type="entry name" value="Bactericidal permeability-increasing protein, domain 2"/>
    <property type="match status" value="1"/>
</dbReference>
<evidence type="ECO:0000256" key="1">
    <source>
        <dbReference type="ARBA" id="ARBA00007292"/>
    </source>
</evidence>
<dbReference type="InterPro" id="IPR017943">
    <property type="entry name" value="Bactericidal_perm-incr_a/b_dom"/>
</dbReference>
<proteinExistence type="inferred from homology"/>
<evidence type="ECO:0000259" key="6">
    <source>
        <dbReference type="SMART" id="SM00329"/>
    </source>
</evidence>
<evidence type="ECO:0000259" key="5">
    <source>
        <dbReference type="SMART" id="SM00328"/>
    </source>
</evidence>
<dbReference type="SMART" id="SM00328">
    <property type="entry name" value="BPI1"/>
    <property type="match status" value="1"/>
</dbReference>
<dbReference type="AlphaFoldDB" id="A0AAJ7XDM4"/>
<dbReference type="FunFam" id="3.15.10.10:FF:000001">
    <property type="entry name" value="phospholipid transfer protein-like"/>
    <property type="match status" value="1"/>
</dbReference>
<dbReference type="RefSeq" id="XP_032829388.1">
    <property type="nucleotide sequence ID" value="XM_032973497.1"/>
</dbReference>
<evidence type="ECO:0000256" key="3">
    <source>
        <dbReference type="ARBA" id="ARBA00023180"/>
    </source>
</evidence>
<keyword evidence="4" id="KW-0929">Antimicrobial</keyword>
<dbReference type="Gene3D" id="3.15.10.10">
    <property type="entry name" value="Bactericidal permeability-increasing protein, domain 1"/>
    <property type="match status" value="1"/>
</dbReference>
<dbReference type="KEGG" id="pmrn:116953357"/>
<dbReference type="GO" id="GO:0050829">
    <property type="term" value="P:defense response to Gram-negative bacterium"/>
    <property type="evidence" value="ECO:0007669"/>
    <property type="project" value="UniProtKB-UniRule"/>
</dbReference>
<dbReference type="Pfam" id="PF01273">
    <property type="entry name" value="LBP_BPI_CETP"/>
    <property type="match status" value="1"/>
</dbReference>
<comment type="subcellular location">
    <subcellularLocation>
        <location evidence="4">Secreted</location>
    </subcellularLocation>
</comment>
<keyword evidence="4" id="KW-0732">Signal</keyword>
<comment type="function">
    <text evidence="4">The cytotoxic action of BPI is limited to many species of Gram-negative bacteria; this specificity may be explained by a strong affinity of the very basic N-terminal half for the negatively charged lipopolysaccharides that are unique to the Gram-negative bacterial outer envelope.</text>
</comment>
<keyword evidence="4" id="KW-0964">Secreted</keyword>
<keyword evidence="3 4" id="KW-0325">Glycoprotein</keyword>
<feature type="domain" description="Lipid-binding serum glycoprotein C-terminal" evidence="6">
    <location>
        <begin position="284"/>
        <end position="458"/>
    </location>
</feature>
<evidence type="ECO:0000256" key="2">
    <source>
        <dbReference type="ARBA" id="ARBA00023157"/>
    </source>
</evidence>
<protein>
    <recommendedName>
        <fullName evidence="4">Bactericidal permeability-increasing protein</fullName>
        <shortName evidence="4">BPI</shortName>
    </recommendedName>
</protein>
<dbReference type="PANTHER" id="PTHR10504">
    <property type="entry name" value="BACTERICIDAL PERMEABILITY-INCREASING BPI PROTEIN-RELATED"/>
    <property type="match status" value="1"/>
</dbReference>
<dbReference type="GO" id="GO:0005615">
    <property type="term" value="C:extracellular space"/>
    <property type="evidence" value="ECO:0007669"/>
    <property type="project" value="UniProtKB-UniRule"/>
</dbReference>
<accession>A0AAJ7XDM4</accession>
<reference evidence="8" key="1">
    <citation type="submission" date="2025-08" db="UniProtKB">
        <authorList>
            <consortium name="RefSeq"/>
        </authorList>
    </citation>
    <scope>IDENTIFICATION</scope>
    <source>
        <tissue evidence="8">Sperm</tissue>
    </source>
</reference>
<comment type="subunit">
    <text evidence="4">Monomer. Homodimer; disulfide-linked.</text>
</comment>
<dbReference type="PANTHER" id="PTHR10504:SF131">
    <property type="entry name" value="BPI2 DOMAIN-CONTAINING PROTEIN"/>
    <property type="match status" value="1"/>
</dbReference>
<evidence type="ECO:0000313" key="7">
    <source>
        <dbReference type="Proteomes" id="UP001318040"/>
    </source>
</evidence>
<keyword evidence="2 4" id="KW-1015">Disulfide bond</keyword>
<dbReference type="InterPro" id="IPR017942">
    <property type="entry name" value="Lipid-bd_serum_glycop_N"/>
</dbReference>
<gene>
    <name evidence="8" type="primary">LOC116953357</name>
</gene>
<dbReference type="Pfam" id="PF02886">
    <property type="entry name" value="LBP_BPI_CETP_C"/>
    <property type="match status" value="1"/>
</dbReference>
<comment type="similarity">
    <text evidence="1">Belongs to the BPI/LBP/Plunc superfamily. BPI/LBP family.</text>
</comment>
<keyword evidence="7" id="KW-1185">Reference proteome</keyword>
<sequence>MKLTLLVTTAMAQQKMTVLLTTTTMMMMLLMASSFDEAAADGTSSSPGLEVHITPQGLQYALKVGRQLLEKRVKDLSVAPISGSTGLAVGKVIYVISGLAVVDMKVPAARASMLPRVGVQLQFGRVYARVRGDWIATHKIASDRGSFELTVSGMELSTSVSVSRGADGRPSLHSVSCSVHLDDTDIRFFGNGSWLYNLVNNFIEMFINSRMEGEICPHLKAFVDNDVNAAISTLEVTVPVLGSSLTLDLSLLRDPDIQSNGVHLYLKGDASGEPGDAGRVPVPAVSGAMVTVALSESLINSLAASLFRAGVLSYNVTESATRDNGSIPLTAQSVAYYLPEMLHGLVGPLSRALPAAPLALLLHATAAPRLSVSALGVSASASVRGSLLALPPSAAPLALVSLDLEGTLQHSSHAVLLSSLKGLLTERLAAGVEVPGVGRVKLANVDVTAAENFIVMSTSVEVDIG</sequence>
<evidence type="ECO:0000256" key="4">
    <source>
        <dbReference type="RuleBase" id="RU369039"/>
    </source>
</evidence>
<dbReference type="GO" id="GO:0045087">
    <property type="term" value="P:innate immune response"/>
    <property type="evidence" value="ECO:0007669"/>
    <property type="project" value="UniProtKB-UniRule"/>
</dbReference>
<dbReference type="InterPro" id="IPR001124">
    <property type="entry name" value="Lipid-bd_serum_glycop_C"/>
</dbReference>
<evidence type="ECO:0000313" key="8">
    <source>
        <dbReference type="RefSeq" id="XP_032829388.1"/>
    </source>
</evidence>